<evidence type="ECO:0000313" key="12">
    <source>
        <dbReference type="Proteomes" id="UP000663824"/>
    </source>
</evidence>
<organism evidence="11 12">
    <name type="scientific">Rotaria magnacalcarata</name>
    <dbReference type="NCBI Taxonomy" id="392030"/>
    <lineage>
        <taxon>Eukaryota</taxon>
        <taxon>Metazoa</taxon>
        <taxon>Spiralia</taxon>
        <taxon>Gnathifera</taxon>
        <taxon>Rotifera</taxon>
        <taxon>Eurotatoria</taxon>
        <taxon>Bdelloidea</taxon>
        <taxon>Philodinida</taxon>
        <taxon>Philodinidae</taxon>
        <taxon>Rotaria</taxon>
    </lineage>
</organism>
<evidence type="ECO:0000256" key="1">
    <source>
        <dbReference type="ARBA" id="ARBA00004141"/>
    </source>
</evidence>
<evidence type="ECO:0000256" key="7">
    <source>
        <dbReference type="SAM" id="MobiDB-lite"/>
    </source>
</evidence>
<feature type="transmembrane region" description="Helical" evidence="8">
    <location>
        <begin position="205"/>
        <end position="223"/>
    </location>
</feature>
<evidence type="ECO:0000256" key="5">
    <source>
        <dbReference type="ARBA" id="ARBA00022989"/>
    </source>
</evidence>
<dbReference type="GO" id="GO:0008324">
    <property type="term" value="F:monoatomic cation transmembrane transporter activity"/>
    <property type="evidence" value="ECO:0007669"/>
    <property type="project" value="InterPro"/>
</dbReference>
<evidence type="ECO:0000256" key="3">
    <source>
        <dbReference type="ARBA" id="ARBA00022448"/>
    </source>
</evidence>
<dbReference type="InterPro" id="IPR058533">
    <property type="entry name" value="Cation_efflux_TM"/>
</dbReference>
<dbReference type="SUPFAM" id="SSF160240">
    <property type="entry name" value="Cation efflux protein cytoplasmic domain-like"/>
    <property type="match status" value="1"/>
</dbReference>
<dbReference type="GO" id="GO:0016020">
    <property type="term" value="C:membrane"/>
    <property type="evidence" value="ECO:0007669"/>
    <property type="project" value="UniProtKB-SubCell"/>
</dbReference>
<dbReference type="Proteomes" id="UP000663824">
    <property type="component" value="Unassembled WGS sequence"/>
</dbReference>
<dbReference type="EMBL" id="CAJNRE010016528">
    <property type="protein sequence ID" value="CAF2146681.1"/>
    <property type="molecule type" value="Genomic_DNA"/>
</dbReference>
<dbReference type="FunFam" id="1.20.1510.10:FF:000005">
    <property type="entry name" value="Putative Cation diffusion facilitator 1"/>
    <property type="match status" value="1"/>
</dbReference>
<comment type="subcellular location">
    <subcellularLocation>
        <location evidence="1">Membrane</location>
        <topology evidence="1">Multi-pass membrane protein</topology>
    </subcellularLocation>
</comment>
<evidence type="ECO:0000256" key="2">
    <source>
        <dbReference type="ARBA" id="ARBA00008873"/>
    </source>
</evidence>
<protein>
    <recommendedName>
        <fullName evidence="13">Cation efflux protein cytoplasmic domain-containing protein</fullName>
    </recommendedName>
</protein>
<evidence type="ECO:0000256" key="6">
    <source>
        <dbReference type="ARBA" id="ARBA00023136"/>
    </source>
</evidence>
<comment type="caution">
    <text evidence="11">The sequence shown here is derived from an EMBL/GenBank/DDBJ whole genome shotgun (WGS) entry which is preliminary data.</text>
</comment>
<accession>A0A816XGH4</accession>
<evidence type="ECO:0000313" key="11">
    <source>
        <dbReference type="EMBL" id="CAF2146681.1"/>
    </source>
</evidence>
<dbReference type="Pfam" id="PF01545">
    <property type="entry name" value="Cation_efflux"/>
    <property type="match status" value="1"/>
</dbReference>
<dbReference type="InterPro" id="IPR027469">
    <property type="entry name" value="Cation_efflux_TMD_sf"/>
</dbReference>
<feature type="transmembrane region" description="Helical" evidence="8">
    <location>
        <begin position="163"/>
        <end position="184"/>
    </location>
</feature>
<feature type="transmembrane region" description="Helical" evidence="8">
    <location>
        <begin position="294"/>
        <end position="311"/>
    </location>
</feature>
<evidence type="ECO:0000259" key="9">
    <source>
        <dbReference type="Pfam" id="PF01545"/>
    </source>
</evidence>
<dbReference type="NCBIfam" id="TIGR01297">
    <property type="entry name" value="CDF"/>
    <property type="match status" value="1"/>
</dbReference>
<feature type="transmembrane region" description="Helical" evidence="8">
    <location>
        <begin position="255"/>
        <end position="274"/>
    </location>
</feature>
<keyword evidence="3" id="KW-0813">Transport</keyword>
<keyword evidence="4 8" id="KW-0812">Transmembrane</keyword>
<evidence type="ECO:0000256" key="8">
    <source>
        <dbReference type="SAM" id="Phobius"/>
    </source>
</evidence>
<dbReference type="InterPro" id="IPR027470">
    <property type="entry name" value="Cation_efflux_CTD"/>
</dbReference>
<evidence type="ECO:0008006" key="13">
    <source>
        <dbReference type="Google" id="ProtNLM"/>
    </source>
</evidence>
<dbReference type="Gene3D" id="3.30.70.1350">
    <property type="entry name" value="Cation efflux protein, cytoplasmic domain"/>
    <property type="match status" value="1"/>
</dbReference>
<evidence type="ECO:0000259" key="10">
    <source>
        <dbReference type="Pfam" id="PF16916"/>
    </source>
</evidence>
<proteinExistence type="inferred from homology"/>
<dbReference type="AlphaFoldDB" id="A0A816XGH4"/>
<dbReference type="InterPro" id="IPR002524">
    <property type="entry name" value="Cation_efflux"/>
</dbReference>
<feature type="domain" description="Cation efflux protein transmembrane" evidence="9">
    <location>
        <begin position="138"/>
        <end position="342"/>
    </location>
</feature>
<dbReference type="PANTHER" id="PTHR43840:SF13">
    <property type="entry name" value="CATION EFFLUX PROTEIN CYTOPLASMIC DOMAIN-CONTAINING PROTEIN"/>
    <property type="match status" value="1"/>
</dbReference>
<keyword evidence="5 8" id="KW-1133">Transmembrane helix</keyword>
<dbReference type="InterPro" id="IPR036837">
    <property type="entry name" value="Cation_efflux_CTD_sf"/>
</dbReference>
<feature type="domain" description="Cation efflux protein cytoplasmic" evidence="10">
    <location>
        <begin position="374"/>
        <end position="431"/>
    </location>
</feature>
<reference evidence="11" key="1">
    <citation type="submission" date="2021-02" db="EMBL/GenBank/DDBJ databases">
        <authorList>
            <person name="Nowell W R."/>
        </authorList>
    </citation>
    <scope>NUCLEOTIDE SEQUENCE</scope>
</reference>
<name>A0A816XGH4_9BILA</name>
<sequence>MDDFGQDEIQVLSDKTPTLNSSTTINDQSSDLPTYINRPKRSNQVNSESGYTEEIEIPLEPLLSDARLEYGYLKHIQTYKNLCNTKDKSRKRKVRDFYKNQLEFIGSLETMLLPHADGENAGTSGLKRRDRIITILTTVSLIINIILVIIKAVGAVISNSLSIISSVVDSVVDLLSSIILMWTARQIKKKNIYKYPTGRARLEPAAIIILSVIMCAASVQVIFESVQTFADDIEYFTKPYNQTSCKKLPDLDMSIVPIVVMVLTIVSKAVLFLLSYRIDNPTMSALAEDNRNDVASNIVALVCGLIGSYALKKKIRQEAIVVDPIGAFLISMYVITAWIRQACRQVRHLTGVTAEPSFLQLITHLAYNFRPDVVTKIDTVRAFHSGTKFLVEVDIGLPSSMPLAIAHDIGEQLQREIEKLDNVERAFVHLDFEFTHGPTDEHKTG</sequence>
<dbReference type="SUPFAM" id="SSF161111">
    <property type="entry name" value="Cation efflux protein transmembrane domain-like"/>
    <property type="match status" value="1"/>
</dbReference>
<feature type="compositionally biased region" description="Polar residues" evidence="7">
    <location>
        <begin position="13"/>
        <end position="32"/>
    </location>
</feature>
<dbReference type="PANTHER" id="PTHR43840">
    <property type="entry name" value="MITOCHONDRIAL METAL TRANSPORTER 1-RELATED"/>
    <property type="match status" value="1"/>
</dbReference>
<keyword evidence="6 8" id="KW-0472">Membrane</keyword>
<feature type="region of interest" description="Disordered" evidence="7">
    <location>
        <begin position="13"/>
        <end position="49"/>
    </location>
</feature>
<feature type="transmembrane region" description="Helical" evidence="8">
    <location>
        <begin position="317"/>
        <end position="339"/>
    </location>
</feature>
<feature type="transmembrane region" description="Helical" evidence="8">
    <location>
        <begin position="132"/>
        <end position="157"/>
    </location>
</feature>
<dbReference type="Pfam" id="PF16916">
    <property type="entry name" value="ZT_dimer"/>
    <property type="match status" value="1"/>
</dbReference>
<dbReference type="InterPro" id="IPR050291">
    <property type="entry name" value="CDF_Transporter"/>
</dbReference>
<dbReference type="Gene3D" id="1.20.1510.10">
    <property type="entry name" value="Cation efflux protein transmembrane domain"/>
    <property type="match status" value="1"/>
</dbReference>
<comment type="similarity">
    <text evidence="2">Belongs to the cation diffusion facilitator (CDF) transporter (TC 2.A.4) family. SLC30A subfamily.</text>
</comment>
<gene>
    <name evidence="11" type="ORF">MBJ925_LOCUS30509</name>
</gene>
<evidence type="ECO:0000256" key="4">
    <source>
        <dbReference type="ARBA" id="ARBA00022692"/>
    </source>
</evidence>